<sequence length="98" mass="10857">MLIVDDLLAAPFKGIIWVFEEIHKSATAEQRARRDEIMAALSALYRALEQGEITDDTFDTREQALLDELDALDAREDANELGSDEDEDDLDGAGEDAS</sequence>
<feature type="compositionally biased region" description="Acidic residues" evidence="1">
    <location>
        <begin position="82"/>
        <end position="98"/>
    </location>
</feature>
<evidence type="ECO:0000313" key="2">
    <source>
        <dbReference type="EMBL" id="RKT46119.1"/>
    </source>
</evidence>
<dbReference type="OrthoDB" id="8451655at2"/>
<evidence type="ECO:0000313" key="3">
    <source>
        <dbReference type="Proteomes" id="UP000274556"/>
    </source>
</evidence>
<feature type="region of interest" description="Disordered" evidence="1">
    <location>
        <begin position="75"/>
        <end position="98"/>
    </location>
</feature>
<dbReference type="InterPro" id="IPR007804">
    <property type="entry name" value="GvpG"/>
</dbReference>
<dbReference type="AlphaFoldDB" id="A0A495V9X6"/>
<name>A0A495V9X6_9GAMM</name>
<dbReference type="Proteomes" id="UP000274556">
    <property type="component" value="Unassembled WGS sequence"/>
</dbReference>
<organism evidence="2 3">
    <name type="scientific">Thiocapsa rosea</name>
    <dbReference type="NCBI Taxonomy" id="69360"/>
    <lineage>
        <taxon>Bacteria</taxon>
        <taxon>Pseudomonadati</taxon>
        <taxon>Pseudomonadota</taxon>
        <taxon>Gammaproteobacteria</taxon>
        <taxon>Chromatiales</taxon>
        <taxon>Chromatiaceae</taxon>
        <taxon>Thiocapsa</taxon>
    </lineage>
</organism>
<dbReference type="Pfam" id="PF05120">
    <property type="entry name" value="GvpG"/>
    <property type="match status" value="1"/>
</dbReference>
<reference evidence="2 3" key="1">
    <citation type="submission" date="2018-10" db="EMBL/GenBank/DDBJ databases">
        <title>Genomic Encyclopedia of Archaeal and Bacterial Type Strains, Phase II (KMG-II): from individual species to whole genera.</title>
        <authorList>
            <person name="Goeker M."/>
        </authorList>
    </citation>
    <scope>NUCLEOTIDE SEQUENCE [LARGE SCALE GENOMIC DNA]</scope>
    <source>
        <strain evidence="2 3">DSM 235</strain>
    </source>
</reference>
<comment type="caution">
    <text evidence="2">The sequence shown here is derived from an EMBL/GenBank/DDBJ whole genome shotgun (WGS) entry which is preliminary data.</text>
</comment>
<dbReference type="EMBL" id="RBXL01000001">
    <property type="protein sequence ID" value="RKT46119.1"/>
    <property type="molecule type" value="Genomic_DNA"/>
</dbReference>
<protein>
    <submittedName>
        <fullName evidence="2">Gas vesicle protein GvpG</fullName>
    </submittedName>
</protein>
<dbReference type="RefSeq" id="WP_120798283.1">
    <property type="nucleotide sequence ID" value="NZ_RBXL01000001.1"/>
</dbReference>
<gene>
    <name evidence="2" type="ORF">BDD21_3617</name>
</gene>
<proteinExistence type="predicted"/>
<accession>A0A495V9X6</accession>
<evidence type="ECO:0000256" key="1">
    <source>
        <dbReference type="SAM" id="MobiDB-lite"/>
    </source>
</evidence>
<keyword evidence="3" id="KW-1185">Reference proteome</keyword>